<accession>A0ABY7FW56</accession>
<organism evidence="1 2">
    <name type="scientific">Mya arenaria</name>
    <name type="common">Soft-shell clam</name>
    <dbReference type="NCBI Taxonomy" id="6604"/>
    <lineage>
        <taxon>Eukaryota</taxon>
        <taxon>Metazoa</taxon>
        <taxon>Spiralia</taxon>
        <taxon>Lophotrochozoa</taxon>
        <taxon>Mollusca</taxon>
        <taxon>Bivalvia</taxon>
        <taxon>Autobranchia</taxon>
        <taxon>Heteroconchia</taxon>
        <taxon>Euheterodonta</taxon>
        <taxon>Imparidentia</taxon>
        <taxon>Neoheterodontei</taxon>
        <taxon>Myida</taxon>
        <taxon>Myoidea</taxon>
        <taxon>Myidae</taxon>
        <taxon>Mya</taxon>
    </lineage>
</organism>
<gene>
    <name evidence="1" type="ORF">MAR_012132</name>
</gene>
<dbReference type="Proteomes" id="UP001164746">
    <property type="component" value="Chromosome 14"/>
</dbReference>
<sequence>MVIDLGGGTADISFREKNGNGTLKEIHKPSGGPWGGIYVDANYLKFLEHLFGEKAITALKSEEIVDYFDVIREFETKKRTFTKQTKCLFRITTTTRELSEKFTGQHLEQRIGSLGYGNSVIVRGRDKLGVEPEIVRTWFDGPIDSIIGHIKSLLKKHKLRAVQTIVLVGGFGGSPYVQDRLRTAFPDKRLILPVEAELAVLKGAVNASKLLKGAATSERCEIEREKTARASGLLVKGT</sequence>
<dbReference type="Gene3D" id="3.90.640.10">
    <property type="entry name" value="Actin, Chain A, domain 4"/>
    <property type="match status" value="1"/>
</dbReference>
<evidence type="ECO:0000313" key="1">
    <source>
        <dbReference type="EMBL" id="WAR26428.1"/>
    </source>
</evidence>
<name>A0ABY7FW56_MYAAR</name>
<evidence type="ECO:0000313" key="2">
    <source>
        <dbReference type="Proteomes" id="UP001164746"/>
    </source>
</evidence>
<proteinExistence type="predicted"/>
<dbReference type="InterPro" id="IPR043129">
    <property type="entry name" value="ATPase_NBD"/>
</dbReference>
<reference evidence="1" key="1">
    <citation type="submission" date="2022-11" db="EMBL/GenBank/DDBJ databases">
        <title>Centuries of genome instability and evolution in soft-shell clam transmissible cancer (bioRxiv).</title>
        <authorList>
            <person name="Hart S.F.M."/>
            <person name="Yonemitsu M.A."/>
            <person name="Giersch R.M."/>
            <person name="Beal B.F."/>
            <person name="Arriagada G."/>
            <person name="Davis B.W."/>
            <person name="Ostrander E.A."/>
            <person name="Goff S.P."/>
            <person name="Metzger M.J."/>
        </authorList>
    </citation>
    <scope>NUCLEOTIDE SEQUENCE</scope>
    <source>
        <strain evidence="1">MELC-2E11</strain>
        <tissue evidence="1">Siphon/mantle</tissue>
    </source>
</reference>
<dbReference type="PANTHER" id="PTHR14187">
    <property type="entry name" value="ALPHA KINASE/ELONGATION FACTOR 2 KINASE"/>
    <property type="match status" value="1"/>
</dbReference>
<dbReference type="PANTHER" id="PTHR14187:SF5">
    <property type="entry name" value="HEAT SHOCK 70 KDA PROTEIN 12A"/>
    <property type="match status" value="1"/>
</dbReference>
<keyword evidence="2" id="KW-1185">Reference proteome</keyword>
<dbReference type="SUPFAM" id="SSF53067">
    <property type="entry name" value="Actin-like ATPase domain"/>
    <property type="match status" value="1"/>
</dbReference>
<protein>
    <submittedName>
        <fullName evidence="1">HS12A-like protein</fullName>
    </submittedName>
</protein>
<dbReference type="EMBL" id="CP111025">
    <property type="protein sequence ID" value="WAR26428.1"/>
    <property type="molecule type" value="Genomic_DNA"/>
</dbReference>
<dbReference type="Gene3D" id="3.30.420.40">
    <property type="match status" value="1"/>
</dbReference>